<dbReference type="GO" id="GO:0016020">
    <property type="term" value="C:membrane"/>
    <property type="evidence" value="ECO:0007669"/>
    <property type="project" value="UniProtKB-SubCell"/>
</dbReference>
<dbReference type="PANTHER" id="PTHR21716:SF68">
    <property type="entry name" value="TRANSPORT PROTEIN YTVI-RELATED"/>
    <property type="match status" value="1"/>
</dbReference>
<proteinExistence type="inferred from homology"/>
<keyword evidence="4 6" id="KW-1133">Transmembrane helix</keyword>
<sequence length="377" mass="41749">MKILKETGEKGMGKLLEKGSKKWIFAAAAGLGVFIGFRYLFPLVTPFLLSFCIVYLCNPWLNRVQRKTHIRKEILLAGVMAGAAAVLLVVLWILLQCGLGQVRVLTENWDGMCKQIQCFFGDCCLFAQEHFGVDAVKVERVIIEKVEIFIENLQADFFPAVMRESWWYLKKILSAAAFLGVSFIASILLCKDYDGMVERLQEGGESSEIIEKVFDIGERIIRLVAVYLKAQAVILLVIMLICCIGLWIGKVENAFLLGILAGMLDALPFIGTGIVLMPTAFWQLVNGRFGAAILCVVIYVACMGAREFLEPKLMGSKTGISPVFMLLSVYAGVKLFGISGIIKGPLAMVVLLEIWKCLWNKDSGGSSFSCEKSEKKL</sequence>
<dbReference type="Proteomes" id="UP000094271">
    <property type="component" value="Unassembled WGS sequence"/>
</dbReference>
<organism evidence="7 9">
    <name type="scientific">Eisenbergiella tayi</name>
    <dbReference type="NCBI Taxonomy" id="1432052"/>
    <lineage>
        <taxon>Bacteria</taxon>
        <taxon>Bacillati</taxon>
        <taxon>Bacillota</taxon>
        <taxon>Clostridia</taxon>
        <taxon>Lachnospirales</taxon>
        <taxon>Lachnospiraceae</taxon>
        <taxon>Eisenbergiella</taxon>
    </lineage>
</organism>
<accession>A0A1E3U7D9</accession>
<keyword evidence="10" id="KW-1185">Reference proteome</keyword>
<feature type="transmembrane region" description="Helical" evidence="6">
    <location>
        <begin position="74"/>
        <end position="95"/>
    </location>
</feature>
<comment type="subcellular location">
    <subcellularLocation>
        <location evidence="1">Membrane</location>
        <topology evidence="1">Multi-pass membrane protein</topology>
    </subcellularLocation>
</comment>
<dbReference type="Proteomes" id="UP000094869">
    <property type="component" value="Unassembled WGS sequence"/>
</dbReference>
<dbReference type="EMBL" id="MEHD01000026">
    <property type="protein sequence ID" value="ODR53805.1"/>
    <property type="molecule type" value="Genomic_DNA"/>
</dbReference>
<evidence type="ECO:0000256" key="3">
    <source>
        <dbReference type="ARBA" id="ARBA00022692"/>
    </source>
</evidence>
<evidence type="ECO:0000256" key="4">
    <source>
        <dbReference type="ARBA" id="ARBA00022989"/>
    </source>
</evidence>
<gene>
    <name evidence="7" type="ORF">BEI59_32440</name>
    <name evidence="8" type="ORF">BEI63_18650</name>
</gene>
<feature type="transmembrane region" description="Helical" evidence="6">
    <location>
        <begin position="329"/>
        <end position="352"/>
    </location>
</feature>
<feature type="transmembrane region" description="Helical" evidence="6">
    <location>
        <begin position="254"/>
        <end position="277"/>
    </location>
</feature>
<reference evidence="8 10" key="1">
    <citation type="submission" date="2016-08" db="EMBL/GenBank/DDBJ databases">
        <title>Characterization of Isolates of Eisenbergiella tayi Derived from Blood Cultures, Using Whole Genome Sequencing.</title>
        <authorList>
            <person name="Bernier A.-M."/>
            <person name="Burdz T."/>
            <person name="Wiebe D."/>
            <person name="Bernard K."/>
        </authorList>
    </citation>
    <scope>NUCLEOTIDE SEQUENCE [LARGE SCALE GENOMIC DNA]</scope>
    <source>
        <strain evidence="8 10">NML120146</strain>
    </source>
</reference>
<feature type="transmembrane region" description="Helical" evidence="6">
    <location>
        <begin position="47"/>
        <end position="62"/>
    </location>
</feature>
<dbReference type="InterPro" id="IPR002549">
    <property type="entry name" value="AI-2E-like"/>
</dbReference>
<evidence type="ECO:0000313" key="10">
    <source>
        <dbReference type="Proteomes" id="UP000094869"/>
    </source>
</evidence>
<dbReference type="EMBL" id="MEHA01000040">
    <property type="protein sequence ID" value="ODR41559.1"/>
    <property type="molecule type" value="Genomic_DNA"/>
</dbReference>
<evidence type="ECO:0000256" key="5">
    <source>
        <dbReference type="ARBA" id="ARBA00023136"/>
    </source>
</evidence>
<evidence type="ECO:0000313" key="7">
    <source>
        <dbReference type="EMBL" id="ODR41559.1"/>
    </source>
</evidence>
<dbReference type="GO" id="GO:0055085">
    <property type="term" value="P:transmembrane transport"/>
    <property type="evidence" value="ECO:0007669"/>
    <property type="project" value="TreeGrafter"/>
</dbReference>
<name>A0A1E3U7D9_9FIRM</name>
<comment type="similarity">
    <text evidence="2">Belongs to the autoinducer-2 exporter (AI-2E) (TC 2.A.86) family.</text>
</comment>
<dbReference type="AlphaFoldDB" id="A0A1E3U7D9"/>
<feature type="transmembrane region" description="Helical" evidence="6">
    <location>
        <begin position="172"/>
        <end position="190"/>
    </location>
</feature>
<evidence type="ECO:0000256" key="1">
    <source>
        <dbReference type="ARBA" id="ARBA00004141"/>
    </source>
</evidence>
<evidence type="ECO:0000313" key="8">
    <source>
        <dbReference type="EMBL" id="ODR53805.1"/>
    </source>
</evidence>
<dbReference type="Pfam" id="PF01594">
    <property type="entry name" value="AI-2E_transport"/>
    <property type="match status" value="1"/>
</dbReference>
<keyword evidence="5 6" id="KW-0472">Membrane</keyword>
<evidence type="ECO:0008006" key="11">
    <source>
        <dbReference type="Google" id="ProtNLM"/>
    </source>
</evidence>
<dbReference type="PANTHER" id="PTHR21716">
    <property type="entry name" value="TRANSMEMBRANE PROTEIN"/>
    <property type="match status" value="1"/>
</dbReference>
<feature type="transmembrane region" description="Helical" evidence="6">
    <location>
        <begin position="226"/>
        <end position="248"/>
    </location>
</feature>
<comment type="caution">
    <text evidence="7">The sequence shown here is derived from an EMBL/GenBank/DDBJ whole genome shotgun (WGS) entry which is preliminary data.</text>
</comment>
<evidence type="ECO:0000256" key="6">
    <source>
        <dbReference type="SAM" id="Phobius"/>
    </source>
</evidence>
<reference evidence="7 9" key="2">
    <citation type="submission" date="2016-08" db="EMBL/GenBank/DDBJ databases">
        <authorList>
            <person name="Seilhamer J.J."/>
        </authorList>
    </citation>
    <scope>NUCLEOTIDE SEQUENCE [LARGE SCALE GENOMIC DNA]</scope>
    <source>
        <strain evidence="7 9">NML150140-1</strain>
    </source>
</reference>
<feature type="transmembrane region" description="Helical" evidence="6">
    <location>
        <begin position="289"/>
        <end position="309"/>
    </location>
</feature>
<feature type="transmembrane region" description="Helical" evidence="6">
    <location>
        <begin position="23"/>
        <end position="41"/>
    </location>
</feature>
<evidence type="ECO:0000313" key="9">
    <source>
        <dbReference type="Proteomes" id="UP000094271"/>
    </source>
</evidence>
<protein>
    <recommendedName>
        <fullName evidence="11">AI-2E family transporter</fullName>
    </recommendedName>
</protein>
<keyword evidence="3 6" id="KW-0812">Transmembrane</keyword>
<evidence type="ECO:0000256" key="2">
    <source>
        <dbReference type="ARBA" id="ARBA00009773"/>
    </source>
</evidence>